<dbReference type="KEGG" id="aamb:D1866_07005"/>
<evidence type="ECO:0000259" key="1">
    <source>
        <dbReference type="SMART" id="SM00933"/>
    </source>
</evidence>
<sequence length="351" mass="39714">MIALSIGKRDNNYGENLNSTDILNKIKKLAEEEDEKARKVDAILSLVAEDIYYGNSDLEFLEINNARNPHIACAVDGSKYQLDVGDFSLIIARAVKVKGISGEKGKRIPPDIKEDVKLEDNYYGEDKVGKDAILLMLTLETEILSSCSDCDVVFIDGPIIDPPTYDDNDEDLKKFHEIRKLTISTSDKIIGIVKRFAQRFLINKLINDGYAQLIEARESYIVQNLFFKLRQKFEDYKNPRFLGWISWDSIFSSNYTTDLAGLGKAYKKYNIKLYSGYFQQNAISPVARIDVLSPDNNKLAYIATWSYPGITEVTILNKLADDISNVSKAEAEAYLNLLISARKTLPMMRKA</sequence>
<dbReference type="EMBL" id="WHYS01000002">
    <property type="protein sequence ID" value="MQL55644.1"/>
    <property type="molecule type" value="Genomic_DNA"/>
</dbReference>
<protein>
    <submittedName>
        <fullName evidence="3">Nuclease</fullName>
    </submittedName>
</protein>
<dbReference type="Proteomes" id="UP000426328">
    <property type="component" value="Chromosome"/>
</dbReference>
<reference evidence="3 4" key="2">
    <citation type="submission" date="2019-10" db="EMBL/GenBank/DDBJ databases">
        <title>Genome Sequences from Six Type Strain Members of the Archaeal Family Sulfolobaceae: Acidianus ambivalens, Acidianus infernus, Metallosphaera prunae, Stygiolobus azoricus, Sulfolobus metallicus, and Sulfurisphaera ohwakuensis.</title>
        <authorList>
            <person name="Counts J.A."/>
            <person name="Kelly R.M."/>
        </authorList>
    </citation>
    <scope>NUCLEOTIDE SEQUENCE [LARGE SCALE GENOMIC DNA]</scope>
    <source>
        <strain evidence="3 4">LEI 10</strain>
    </source>
</reference>
<dbReference type="EMBL" id="CP045482">
    <property type="protein sequence ID" value="QGR21776.1"/>
    <property type="molecule type" value="Genomic_DNA"/>
</dbReference>
<name>A0A650CVB4_ACIAM</name>
<keyword evidence="4" id="KW-1185">Reference proteome</keyword>
<dbReference type="Proteomes" id="UP000474054">
    <property type="component" value="Unassembled WGS sequence"/>
</dbReference>
<reference evidence="2 5" key="1">
    <citation type="submission" date="2019-10" db="EMBL/GenBank/DDBJ databases">
        <title>Comparative genomics of sulfur disproportionating microorganisms.</title>
        <authorList>
            <person name="Ward L.M."/>
            <person name="Bertran E."/>
            <person name="Johnston D."/>
        </authorList>
    </citation>
    <scope>NUCLEOTIDE SEQUENCE [LARGE SCALE GENOMIC DNA]</scope>
    <source>
        <strain evidence="2 5">DSM 3772</strain>
    </source>
</reference>
<dbReference type="Pfam" id="PF09376">
    <property type="entry name" value="NurA"/>
    <property type="match status" value="1"/>
</dbReference>
<evidence type="ECO:0000313" key="2">
    <source>
        <dbReference type="EMBL" id="MQL55644.1"/>
    </source>
</evidence>
<proteinExistence type="predicted"/>
<evidence type="ECO:0000313" key="3">
    <source>
        <dbReference type="EMBL" id="QGR21776.1"/>
    </source>
</evidence>
<accession>A0A650CVB4</accession>
<evidence type="ECO:0000313" key="4">
    <source>
        <dbReference type="Proteomes" id="UP000426328"/>
    </source>
</evidence>
<dbReference type="InterPro" id="IPR018977">
    <property type="entry name" value="NurA_domain"/>
</dbReference>
<feature type="domain" description="NurA" evidence="1">
    <location>
        <begin position="70"/>
        <end position="326"/>
    </location>
</feature>
<dbReference type="AlphaFoldDB" id="A0A650CVB4"/>
<evidence type="ECO:0000313" key="5">
    <source>
        <dbReference type="Proteomes" id="UP000474054"/>
    </source>
</evidence>
<organism evidence="3 4">
    <name type="scientific">Acidianus ambivalens</name>
    <name type="common">Desulfurolobus ambivalens</name>
    <dbReference type="NCBI Taxonomy" id="2283"/>
    <lineage>
        <taxon>Archaea</taxon>
        <taxon>Thermoproteota</taxon>
        <taxon>Thermoprotei</taxon>
        <taxon>Sulfolobales</taxon>
        <taxon>Sulfolobaceae</taxon>
        <taxon>Acidianus</taxon>
    </lineage>
</organism>
<dbReference type="SMART" id="SM00933">
    <property type="entry name" value="NurA"/>
    <property type="match status" value="1"/>
</dbReference>
<gene>
    <name evidence="3" type="ORF">D1866_07005</name>
    <name evidence="2" type="ORF">GFB69_07815</name>
</gene>